<evidence type="ECO:0000259" key="11">
    <source>
        <dbReference type="Pfam" id="PF00520"/>
    </source>
</evidence>
<evidence type="ECO:0000256" key="2">
    <source>
        <dbReference type="ARBA" id="ARBA00022448"/>
    </source>
</evidence>
<feature type="transmembrane region" description="Helical" evidence="10">
    <location>
        <begin position="247"/>
        <end position="271"/>
    </location>
</feature>
<keyword evidence="6 10" id="KW-0472">Membrane</keyword>
<keyword evidence="2" id="KW-0813">Transport</keyword>
<reference evidence="13" key="1">
    <citation type="submission" date="2022-11" db="UniProtKB">
        <authorList>
            <consortium name="WormBaseParasite"/>
        </authorList>
    </citation>
    <scope>IDENTIFICATION</scope>
</reference>
<sequence>MAQQQQANGGPAEKVDAEPTGSSSAETTTSSVQPGALARIAKTVHMLLKSKNRVASAAENNEQSEFMKKHGLVQKRTEVASDEASSGAVVAGPSPSFIKRLAGFVIDPSQNVYYWWTTFISLAVIYNLLVVVARLVFNELQNDEWTIFWLSCDLLSDFIYVLDFLIHFRTGFLEQGLLVRDLKKLAVAYIHSRDFKISLASLVPLDYIPTLLNLRWPPFLRLNRLLRIGRVQEFIVRTETRSSFPNVFRVGCVIFYIVVIIHWNGCIYFAISEWMGLNNDTWVYGSGNSQSLPEGTEDSLLRRYVYSFYWSTLTLTTIGEVPQPVKDVEIVFVTVDFLIGVLIFATIVGNVGSMIANMSAARTEFQNKIDAIKQYMELRRVGKELEERVIMWFDYLWSNTHSLSDEDVLKTLPAKLQAEIAMHVHFETLRKVRIFQDCEAGLLAELVLKLQLQVSPFVY</sequence>
<feature type="transmembrane region" description="Helical" evidence="10">
    <location>
        <begin position="113"/>
        <end position="135"/>
    </location>
</feature>
<name>A0A914ULC6_9BILA</name>
<feature type="transmembrane region" description="Helical" evidence="10">
    <location>
        <begin position="147"/>
        <end position="166"/>
    </location>
</feature>
<dbReference type="GO" id="GO:0005223">
    <property type="term" value="F:intracellularly cGMP-activated cation channel activity"/>
    <property type="evidence" value="ECO:0007669"/>
    <property type="project" value="TreeGrafter"/>
</dbReference>
<feature type="transmembrane region" description="Helical" evidence="10">
    <location>
        <begin position="330"/>
        <end position="352"/>
    </location>
</feature>
<dbReference type="GO" id="GO:0005886">
    <property type="term" value="C:plasma membrane"/>
    <property type="evidence" value="ECO:0007669"/>
    <property type="project" value="TreeGrafter"/>
</dbReference>
<evidence type="ECO:0000313" key="12">
    <source>
        <dbReference type="Proteomes" id="UP000887566"/>
    </source>
</evidence>
<dbReference type="PRINTS" id="PR01463">
    <property type="entry name" value="EAGCHANLFMLY"/>
</dbReference>
<dbReference type="Proteomes" id="UP000887566">
    <property type="component" value="Unplaced"/>
</dbReference>
<feature type="region of interest" description="Disordered" evidence="9">
    <location>
        <begin position="1"/>
        <end position="32"/>
    </location>
</feature>
<dbReference type="InterPro" id="IPR003938">
    <property type="entry name" value="K_chnl_volt-dep_EAG/ELK/ERG"/>
</dbReference>
<evidence type="ECO:0000313" key="13">
    <source>
        <dbReference type="WBParaSite" id="PSAMB.scaffold1068size36414.g10754.t1"/>
    </source>
</evidence>
<keyword evidence="7" id="KW-1071">Ligand-gated ion channel</keyword>
<dbReference type="AlphaFoldDB" id="A0A914ULC6"/>
<accession>A0A914ULC6</accession>
<comment type="subcellular location">
    <subcellularLocation>
        <location evidence="1">Membrane</location>
        <topology evidence="1">Multi-pass membrane protein</topology>
    </subcellularLocation>
</comment>
<dbReference type="PANTHER" id="PTHR45638">
    <property type="entry name" value="CYCLIC NUCLEOTIDE-GATED CATION CHANNEL SUBUNIT A"/>
    <property type="match status" value="1"/>
</dbReference>
<keyword evidence="5" id="KW-0406">Ion transport</keyword>
<evidence type="ECO:0000256" key="6">
    <source>
        <dbReference type="ARBA" id="ARBA00023136"/>
    </source>
</evidence>
<keyword evidence="3 10" id="KW-0812">Transmembrane</keyword>
<evidence type="ECO:0000256" key="8">
    <source>
        <dbReference type="ARBA" id="ARBA00023303"/>
    </source>
</evidence>
<dbReference type="GO" id="GO:0030553">
    <property type="term" value="F:cGMP binding"/>
    <property type="evidence" value="ECO:0007669"/>
    <property type="project" value="TreeGrafter"/>
</dbReference>
<protein>
    <submittedName>
        <fullName evidence="13">Ion transport domain-containing protein</fullName>
    </submittedName>
</protein>
<evidence type="ECO:0000256" key="3">
    <source>
        <dbReference type="ARBA" id="ARBA00022692"/>
    </source>
</evidence>
<dbReference type="Pfam" id="PF00520">
    <property type="entry name" value="Ion_trans"/>
    <property type="match status" value="1"/>
</dbReference>
<evidence type="ECO:0000256" key="4">
    <source>
        <dbReference type="ARBA" id="ARBA00022989"/>
    </source>
</evidence>
<dbReference type="GO" id="GO:0044877">
    <property type="term" value="F:protein-containing complex binding"/>
    <property type="evidence" value="ECO:0007669"/>
    <property type="project" value="TreeGrafter"/>
</dbReference>
<dbReference type="InterPro" id="IPR050866">
    <property type="entry name" value="CNG_cation_channel"/>
</dbReference>
<feature type="domain" description="Ion transport" evidence="11">
    <location>
        <begin position="113"/>
        <end position="360"/>
    </location>
</feature>
<organism evidence="12 13">
    <name type="scientific">Plectus sambesii</name>
    <dbReference type="NCBI Taxonomy" id="2011161"/>
    <lineage>
        <taxon>Eukaryota</taxon>
        <taxon>Metazoa</taxon>
        <taxon>Ecdysozoa</taxon>
        <taxon>Nematoda</taxon>
        <taxon>Chromadorea</taxon>
        <taxon>Plectida</taxon>
        <taxon>Plectina</taxon>
        <taxon>Plectoidea</taxon>
        <taxon>Plectidae</taxon>
        <taxon>Plectus</taxon>
    </lineage>
</organism>
<dbReference type="FunFam" id="1.10.287.70:FF:000072">
    <property type="entry name" value="Cyclic nucleotide gated channel beta 3"/>
    <property type="match status" value="1"/>
</dbReference>
<dbReference type="SUPFAM" id="SSF51206">
    <property type="entry name" value="cAMP-binding domain-like"/>
    <property type="match status" value="1"/>
</dbReference>
<dbReference type="Gene3D" id="1.10.287.630">
    <property type="entry name" value="Helix hairpin bin"/>
    <property type="match status" value="1"/>
</dbReference>
<dbReference type="InterPro" id="IPR018490">
    <property type="entry name" value="cNMP-bd_dom_sf"/>
</dbReference>
<keyword evidence="8" id="KW-0407">Ion channel</keyword>
<evidence type="ECO:0000256" key="10">
    <source>
        <dbReference type="SAM" id="Phobius"/>
    </source>
</evidence>
<keyword evidence="4 10" id="KW-1133">Transmembrane helix</keyword>
<dbReference type="GO" id="GO:0017071">
    <property type="term" value="C:intracellular cyclic nucleotide activated cation channel complex"/>
    <property type="evidence" value="ECO:0007669"/>
    <property type="project" value="TreeGrafter"/>
</dbReference>
<feature type="compositionally biased region" description="Low complexity" evidence="9">
    <location>
        <begin position="20"/>
        <end position="31"/>
    </location>
</feature>
<dbReference type="WBParaSite" id="PSAMB.scaffold1068size36414.g10754.t1">
    <property type="protein sequence ID" value="PSAMB.scaffold1068size36414.g10754.t1"/>
    <property type="gene ID" value="PSAMB.scaffold1068size36414.g10754"/>
</dbReference>
<evidence type="ECO:0000256" key="5">
    <source>
        <dbReference type="ARBA" id="ARBA00023065"/>
    </source>
</evidence>
<evidence type="ECO:0000256" key="1">
    <source>
        <dbReference type="ARBA" id="ARBA00004141"/>
    </source>
</evidence>
<dbReference type="PANTHER" id="PTHR45638:SF11">
    <property type="entry name" value="CYCLIC NUCLEOTIDE-GATED CATION CHANNEL SUBUNIT A"/>
    <property type="match status" value="1"/>
</dbReference>
<evidence type="ECO:0000256" key="7">
    <source>
        <dbReference type="ARBA" id="ARBA00023286"/>
    </source>
</evidence>
<dbReference type="SUPFAM" id="SSF81324">
    <property type="entry name" value="Voltage-gated potassium channels"/>
    <property type="match status" value="1"/>
</dbReference>
<dbReference type="Gene3D" id="1.10.287.70">
    <property type="match status" value="1"/>
</dbReference>
<dbReference type="GO" id="GO:0005222">
    <property type="term" value="F:intracellularly cAMP-activated cation channel activity"/>
    <property type="evidence" value="ECO:0007669"/>
    <property type="project" value="TreeGrafter"/>
</dbReference>
<dbReference type="InterPro" id="IPR005821">
    <property type="entry name" value="Ion_trans_dom"/>
</dbReference>
<evidence type="ECO:0000256" key="9">
    <source>
        <dbReference type="SAM" id="MobiDB-lite"/>
    </source>
</evidence>
<dbReference type="GO" id="GO:0005249">
    <property type="term" value="F:voltage-gated potassium channel activity"/>
    <property type="evidence" value="ECO:0007669"/>
    <property type="project" value="InterPro"/>
</dbReference>
<keyword evidence="12" id="KW-1185">Reference proteome</keyword>
<dbReference type="FunFam" id="1.10.287.630:FF:000001">
    <property type="entry name" value="Cyclic nucleotide-gated channel alpha 3"/>
    <property type="match status" value="1"/>
</dbReference>
<proteinExistence type="predicted"/>